<evidence type="ECO:0000313" key="2">
    <source>
        <dbReference type="EMBL" id="TPX43240.1"/>
    </source>
</evidence>
<dbReference type="AlphaFoldDB" id="A0A507CZJ4"/>
<sequence length="355" mass="39342">MCVPPPALDNDPAFQHACYMDPQTKEHITKARALLATVAAADGWKMHSSSKGVKVETLAVEGDPLPATRGSGIVDAGVEEFIRCVRSAGARKIWDPRFEDGHLVRHLGGNNNTLFSRIPGIMKVVAPRFIYGVQQRYYLPSTDTHVVLITSLPASEKDAPLPKGYVAVNVKFAAWYLTPLETGASPQTQIVYYSWVDPCGTIPPALVKLVSTQAGMCVATVRDYLVEFGAPLGVSAVGWILIDRFEFEHKTRAYDFIASLSDHVTDEQVRETYMEINIDPKMYPSGVVFSQKGADLTDVDCVMVKNGRSETNRWVKVRFSNAKWRGTIMVVCTKRKSGDFKMTINDKVMDEVDSF</sequence>
<gene>
    <name evidence="2" type="ORF">SeLEV6574_g05173</name>
    <name evidence="3" type="ORF">SeMB42_g04261</name>
</gene>
<reference evidence="4 5" key="1">
    <citation type="journal article" date="2019" name="Sci. Rep.">
        <title>Comparative genomics of chytrid fungi reveal insights into the obligate biotrophic and pathogenic lifestyle of Synchytrium endobioticum.</title>
        <authorList>
            <person name="van de Vossenberg B.T.L.H."/>
            <person name="Warris S."/>
            <person name="Nguyen H.D.T."/>
            <person name="van Gent-Pelzer M.P.E."/>
            <person name="Joly D.L."/>
            <person name="van de Geest H.C."/>
            <person name="Bonants P.J.M."/>
            <person name="Smith D.S."/>
            <person name="Levesque C.A."/>
            <person name="van der Lee T.A.J."/>
        </authorList>
    </citation>
    <scope>NUCLEOTIDE SEQUENCE [LARGE SCALE GENOMIC DNA]</scope>
    <source>
        <strain evidence="2 5">LEV6574</strain>
        <strain evidence="3 4">MB42</strain>
    </source>
</reference>
<dbReference type="PANTHER" id="PTHR19308">
    <property type="entry name" value="PHOSPHATIDYLCHOLINE TRANSFER PROTEIN"/>
    <property type="match status" value="1"/>
</dbReference>
<evidence type="ECO:0000313" key="5">
    <source>
        <dbReference type="Proteomes" id="UP000320475"/>
    </source>
</evidence>
<dbReference type="EMBL" id="QEAM01000232">
    <property type="protein sequence ID" value="TPX43240.1"/>
    <property type="molecule type" value="Genomic_DNA"/>
</dbReference>
<organism evidence="3 4">
    <name type="scientific">Synchytrium endobioticum</name>
    <dbReference type="NCBI Taxonomy" id="286115"/>
    <lineage>
        <taxon>Eukaryota</taxon>
        <taxon>Fungi</taxon>
        <taxon>Fungi incertae sedis</taxon>
        <taxon>Chytridiomycota</taxon>
        <taxon>Chytridiomycota incertae sedis</taxon>
        <taxon>Chytridiomycetes</taxon>
        <taxon>Synchytriales</taxon>
        <taxon>Synchytriaceae</taxon>
        <taxon>Synchytrium</taxon>
    </lineage>
</organism>
<dbReference type="GO" id="GO:0005737">
    <property type="term" value="C:cytoplasm"/>
    <property type="evidence" value="ECO:0007669"/>
    <property type="project" value="UniProtKB-ARBA"/>
</dbReference>
<feature type="domain" description="START" evidence="1">
    <location>
        <begin position="42"/>
        <end position="212"/>
    </location>
</feature>
<dbReference type="InterPro" id="IPR002913">
    <property type="entry name" value="START_lipid-bd_dom"/>
</dbReference>
<dbReference type="CDD" id="cd00177">
    <property type="entry name" value="START"/>
    <property type="match status" value="1"/>
</dbReference>
<dbReference type="EMBL" id="QEAN01000168">
    <property type="protein sequence ID" value="TPX44637.1"/>
    <property type="molecule type" value="Genomic_DNA"/>
</dbReference>
<dbReference type="PROSITE" id="PS50848">
    <property type="entry name" value="START"/>
    <property type="match status" value="1"/>
</dbReference>
<dbReference type="InterPro" id="IPR023393">
    <property type="entry name" value="START-like_dom_sf"/>
</dbReference>
<dbReference type="GO" id="GO:0008289">
    <property type="term" value="F:lipid binding"/>
    <property type="evidence" value="ECO:0007669"/>
    <property type="project" value="InterPro"/>
</dbReference>
<dbReference type="InterPro" id="IPR051213">
    <property type="entry name" value="START_lipid_transfer"/>
</dbReference>
<evidence type="ECO:0000259" key="1">
    <source>
        <dbReference type="PROSITE" id="PS50848"/>
    </source>
</evidence>
<dbReference type="STRING" id="286115.A0A507CZJ4"/>
<dbReference type="PANTHER" id="PTHR19308:SF14">
    <property type="entry name" value="START DOMAIN-CONTAINING PROTEIN"/>
    <property type="match status" value="1"/>
</dbReference>
<dbReference type="Gene3D" id="3.30.530.20">
    <property type="match status" value="1"/>
</dbReference>
<protein>
    <recommendedName>
        <fullName evidence="1">START domain-containing protein</fullName>
    </recommendedName>
</protein>
<dbReference type="SUPFAM" id="SSF55961">
    <property type="entry name" value="Bet v1-like"/>
    <property type="match status" value="1"/>
</dbReference>
<dbReference type="Proteomes" id="UP000317494">
    <property type="component" value="Unassembled WGS sequence"/>
</dbReference>
<accession>A0A507CZJ4</accession>
<name>A0A507CZJ4_9FUNG</name>
<keyword evidence="4" id="KW-1185">Reference proteome</keyword>
<comment type="caution">
    <text evidence="3">The sequence shown here is derived from an EMBL/GenBank/DDBJ whole genome shotgun (WGS) entry which is preliminary data.</text>
</comment>
<evidence type="ECO:0000313" key="4">
    <source>
        <dbReference type="Proteomes" id="UP000317494"/>
    </source>
</evidence>
<dbReference type="VEuPathDB" id="FungiDB:SeMB42_g04261"/>
<proteinExistence type="predicted"/>
<dbReference type="Proteomes" id="UP000320475">
    <property type="component" value="Unassembled WGS sequence"/>
</dbReference>
<dbReference type="OrthoDB" id="196858at2759"/>
<evidence type="ECO:0000313" key="3">
    <source>
        <dbReference type="EMBL" id="TPX44637.1"/>
    </source>
</evidence>